<dbReference type="PROSITE" id="PS51257">
    <property type="entry name" value="PROKAR_LIPOPROTEIN"/>
    <property type="match status" value="1"/>
</dbReference>
<keyword evidence="1" id="KW-0732">Signal</keyword>
<feature type="chain" id="PRO_5032804560" description="Lipoprotein" evidence="1">
    <location>
        <begin position="24"/>
        <end position="105"/>
    </location>
</feature>
<evidence type="ECO:0000313" key="2">
    <source>
        <dbReference type="EMBL" id="NMO20220.1"/>
    </source>
</evidence>
<organism evidence="2 3">
    <name type="scientific">Pyxidicoccus fallax</name>
    <dbReference type="NCBI Taxonomy" id="394095"/>
    <lineage>
        <taxon>Bacteria</taxon>
        <taxon>Pseudomonadati</taxon>
        <taxon>Myxococcota</taxon>
        <taxon>Myxococcia</taxon>
        <taxon>Myxococcales</taxon>
        <taxon>Cystobacterineae</taxon>
        <taxon>Myxococcaceae</taxon>
        <taxon>Pyxidicoccus</taxon>
    </lineage>
</organism>
<name>A0A848LRF8_9BACT</name>
<sequence length="105" mass="10963">MKRSTRLPFLVVLLSVLGGCASAPEPQPATDGGKLALRDGAVLDGQDCGVESPTCPEGLTCASLDLDTGRKALCVDTRAVCDRLQCGRGECVVLESYPVQIRCAP</sequence>
<protein>
    <recommendedName>
        <fullName evidence="4">Lipoprotein</fullName>
    </recommendedName>
</protein>
<dbReference type="EMBL" id="JABBJJ010000231">
    <property type="protein sequence ID" value="NMO20220.1"/>
    <property type="molecule type" value="Genomic_DNA"/>
</dbReference>
<accession>A0A848LRF8</accession>
<dbReference type="RefSeq" id="WP_169349442.1">
    <property type="nucleotide sequence ID" value="NZ_JABBJJ010000231.1"/>
</dbReference>
<dbReference type="AlphaFoldDB" id="A0A848LRF8"/>
<gene>
    <name evidence="2" type="ORF">HG543_35975</name>
</gene>
<reference evidence="2 3" key="1">
    <citation type="submission" date="2020-04" db="EMBL/GenBank/DDBJ databases">
        <title>Draft genome of Pyxidicoccus fallax type strain.</title>
        <authorList>
            <person name="Whitworth D.E."/>
        </authorList>
    </citation>
    <scope>NUCLEOTIDE SEQUENCE [LARGE SCALE GENOMIC DNA]</scope>
    <source>
        <strain evidence="2 3">DSM 14698</strain>
    </source>
</reference>
<keyword evidence="3" id="KW-1185">Reference proteome</keyword>
<feature type="signal peptide" evidence="1">
    <location>
        <begin position="1"/>
        <end position="23"/>
    </location>
</feature>
<dbReference type="Proteomes" id="UP000518300">
    <property type="component" value="Unassembled WGS sequence"/>
</dbReference>
<evidence type="ECO:0008006" key="4">
    <source>
        <dbReference type="Google" id="ProtNLM"/>
    </source>
</evidence>
<evidence type="ECO:0000313" key="3">
    <source>
        <dbReference type="Proteomes" id="UP000518300"/>
    </source>
</evidence>
<proteinExistence type="predicted"/>
<evidence type="ECO:0000256" key="1">
    <source>
        <dbReference type="SAM" id="SignalP"/>
    </source>
</evidence>
<comment type="caution">
    <text evidence="2">The sequence shown here is derived from an EMBL/GenBank/DDBJ whole genome shotgun (WGS) entry which is preliminary data.</text>
</comment>